<proteinExistence type="predicted"/>
<dbReference type="Proteomes" id="UP000504636">
    <property type="component" value="Unplaced"/>
</dbReference>
<dbReference type="GeneID" id="54461648"/>
<evidence type="ECO:0000313" key="4">
    <source>
        <dbReference type="RefSeq" id="XP_033573070.1"/>
    </source>
</evidence>
<keyword evidence="1" id="KW-0732">Signal</keyword>
<name>A0A6A6YB94_9PEZI</name>
<feature type="chain" id="PRO_5044628970" evidence="1">
    <location>
        <begin position="18"/>
        <end position="135"/>
    </location>
</feature>
<dbReference type="AlphaFoldDB" id="A0A6A6YB94"/>
<feature type="signal peptide" evidence="1">
    <location>
        <begin position="1"/>
        <end position="17"/>
    </location>
</feature>
<keyword evidence="3" id="KW-1185">Reference proteome</keyword>
<protein>
    <submittedName>
        <fullName evidence="2 4">Uncharacterized protein</fullName>
    </submittedName>
</protein>
<evidence type="ECO:0000313" key="2">
    <source>
        <dbReference type="EMBL" id="KAF2806106.1"/>
    </source>
</evidence>
<dbReference type="OrthoDB" id="10403823at2759"/>
<reference evidence="2 4" key="1">
    <citation type="journal article" date="2020" name="Stud. Mycol.">
        <title>101 Dothideomycetes genomes: a test case for predicting lifestyles and emergence of pathogens.</title>
        <authorList>
            <person name="Haridas S."/>
            <person name="Albert R."/>
            <person name="Binder M."/>
            <person name="Bloem J."/>
            <person name="Labutti K."/>
            <person name="Salamov A."/>
            <person name="Andreopoulos B."/>
            <person name="Baker S."/>
            <person name="Barry K."/>
            <person name="Bills G."/>
            <person name="Bluhm B."/>
            <person name="Cannon C."/>
            <person name="Castanera R."/>
            <person name="Culley D."/>
            <person name="Daum C."/>
            <person name="Ezra D."/>
            <person name="Gonzalez J."/>
            <person name="Henrissat B."/>
            <person name="Kuo A."/>
            <person name="Liang C."/>
            <person name="Lipzen A."/>
            <person name="Lutzoni F."/>
            <person name="Magnuson J."/>
            <person name="Mondo S."/>
            <person name="Nolan M."/>
            <person name="Ohm R."/>
            <person name="Pangilinan J."/>
            <person name="Park H.-J."/>
            <person name="Ramirez L."/>
            <person name="Alfaro M."/>
            <person name="Sun H."/>
            <person name="Tritt A."/>
            <person name="Yoshinaga Y."/>
            <person name="Zwiers L.-H."/>
            <person name="Turgeon B."/>
            <person name="Goodwin S."/>
            <person name="Spatafora J."/>
            <person name="Crous P."/>
            <person name="Grigoriev I."/>
        </authorList>
    </citation>
    <scope>NUCLEOTIDE SEQUENCE</scope>
    <source>
        <strain evidence="2 4">CBS 304.34</strain>
    </source>
</reference>
<dbReference type="RefSeq" id="XP_033573070.1">
    <property type="nucleotide sequence ID" value="XM_033720755.1"/>
</dbReference>
<sequence length="135" mass="14365">MRFFVLALFLNLCCVLGSPAVRRADTATPTSTLQSSSTTPSAAATSQSFLWSNGQNTSYGGYYPEWDVCPGVGTTCEQACGLGAVKCGSYSDTCYFPRLGDTCCSDTGVSCWAGTTCAYIEVDYDTNYFCCSEVS</sequence>
<evidence type="ECO:0000256" key="1">
    <source>
        <dbReference type="SAM" id="SignalP"/>
    </source>
</evidence>
<evidence type="ECO:0000313" key="3">
    <source>
        <dbReference type="Proteomes" id="UP000504636"/>
    </source>
</evidence>
<reference evidence="4" key="2">
    <citation type="submission" date="2020-04" db="EMBL/GenBank/DDBJ databases">
        <authorList>
            <consortium name="NCBI Genome Project"/>
        </authorList>
    </citation>
    <scope>NUCLEOTIDE SEQUENCE</scope>
    <source>
        <strain evidence="4">CBS 304.34</strain>
    </source>
</reference>
<reference evidence="4" key="3">
    <citation type="submission" date="2025-04" db="UniProtKB">
        <authorList>
            <consortium name="RefSeq"/>
        </authorList>
    </citation>
    <scope>IDENTIFICATION</scope>
    <source>
        <strain evidence="4">CBS 304.34</strain>
    </source>
</reference>
<accession>A0A6A6YB94</accession>
<dbReference type="EMBL" id="MU003708">
    <property type="protein sequence ID" value="KAF2806106.1"/>
    <property type="molecule type" value="Genomic_DNA"/>
</dbReference>
<gene>
    <name evidence="2 4" type="ORF">BDZ99DRAFT_466382</name>
</gene>
<organism evidence="2">
    <name type="scientific">Mytilinidion resinicola</name>
    <dbReference type="NCBI Taxonomy" id="574789"/>
    <lineage>
        <taxon>Eukaryota</taxon>
        <taxon>Fungi</taxon>
        <taxon>Dikarya</taxon>
        <taxon>Ascomycota</taxon>
        <taxon>Pezizomycotina</taxon>
        <taxon>Dothideomycetes</taxon>
        <taxon>Pleosporomycetidae</taxon>
        <taxon>Mytilinidiales</taxon>
        <taxon>Mytilinidiaceae</taxon>
        <taxon>Mytilinidion</taxon>
    </lineage>
</organism>